<dbReference type="PANTHER" id="PTHR21022:SF19">
    <property type="entry name" value="PREPHENATE DEHYDRATASE-RELATED"/>
    <property type="match status" value="1"/>
</dbReference>
<dbReference type="GO" id="GO:0009094">
    <property type="term" value="P:L-phenylalanine biosynthetic process"/>
    <property type="evidence" value="ECO:0007669"/>
    <property type="project" value="UniProtKB-KW"/>
</dbReference>
<evidence type="ECO:0000256" key="3">
    <source>
        <dbReference type="ARBA" id="ARBA00022605"/>
    </source>
</evidence>
<organism evidence="11 12">
    <name type="scientific">Apodospora peruviana</name>
    <dbReference type="NCBI Taxonomy" id="516989"/>
    <lineage>
        <taxon>Eukaryota</taxon>
        <taxon>Fungi</taxon>
        <taxon>Dikarya</taxon>
        <taxon>Ascomycota</taxon>
        <taxon>Pezizomycotina</taxon>
        <taxon>Sordariomycetes</taxon>
        <taxon>Sordariomycetidae</taxon>
        <taxon>Sordariales</taxon>
        <taxon>Lasiosphaeriaceae</taxon>
        <taxon>Apodospora</taxon>
    </lineage>
</organism>
<reference evidence="11" key="1">
    <citation type="journal article" date="2023" name="Mol. Phylogenet. Evol.">
        <title>Genome-scale phylogeny and comparative genomics of the fungal order Sordariales.</title>
        <authorList>
            <person name="Hensen N."/>
            <person name="Bonometti L."/>
            <person name="Westerberg I."/>
            <person name="Brannstrom I.O."/>
            <person name="Guillou S."/>
            <person name="Cros-Aarteil S."/>
            <person name="Calhoun S."/>
            <person name="Haridas S."/>
            <person name="Kuo A."/>
            <person name="Mondo S."/>
            <person name="Pangilinan J."/>
            <person name="Riley R."/>
            <person name="LaButti K."/>
            <person name="Andreopoulos B."/>
            <person name="Lipzen A."/>
            <person name="Chen C."/>
            <person name="Yan M."/>
            <person name="Daum C."/>
            <person name="Ng V."/>
            <person name="Clum A."/>
            <person name="Steindorff A."/>
            <person name="Ohm R.A."/>
            <person name="Martin F."/>
            <person name="Silar P."/>
            <person name="Natvig D.O."/>
            <person name="Lalanne C."/>
            <person name="Gautier V."/>
            <person name="Ament-Velasquez S.L."/>
            <person name="Kruys A."/>
            <person name="Hutchinson M.I."/>
            <person name="Powell A.J."/>
            <person name="Barry K."/>
            <person name="Miller A.N."/>
            <person name="Grigoriev I.V."/>
            <person name="Debuchy R."/>
            <person name="Gladieux P."/>
            <person name="Hiltunen Thoren M."/>
            <person name="Johannesson H."/>
        </authorList>
    </citation>
    <scope>NUCLEOTIDE SEQUENCE</scope>
    <source>
        <strain evidence="11">CBS 118394</strain>
    </source>
</reference>
<dbReference type="InterPro" id="IPR001086">
    <property type="entry name" value="Preph_deHydtase"/>
</dbReference>
<comment type="pathway">
    <text evidence="1">Amino-acid biosynthesis; L-phenylalanine biosynthesis; phenylpyruvate from prephenate: step 1/1.</text>
</comment>
<evidence type="ECO:0000256" key="7">
    <source>
        <dbReference type="ARBA" id="ARBA00047848"/>
    </source>
</evidence>
<accession>A0AAE0LZK1</accession>
<feature type="region of interest" description="Disordered" evidence="8">
    <location>
        <begin position="113"/>
        <end position="143"/>
    </location>
</feature>
<dbReference type="SUPFAM" id="SSF55021">
    <property type="entry name" value="ACT-like"/>
    <property type="match status" value="1"/>
</dbReference>
<dbReference type="EMBL" id="JAUEDM010000007">
    <property type="protein sequence ID" value="KAK3313547.1"/>
    <property type="molecule type" value="Genomic_DNA"/>
</dbReference>
<dbReference type="CDD" id="cd04905">
    <property type="entry name" value="ACT_CM-PDT"/>
    <property type="match status" value="1"/>
</dbReference>
<protein>
    <recommendedName>
        <fullName evidence="2">prephenate dehydratase</fullName>
        <ecNumber evidence="2">4.2.1.51</ecNumber>
    </recommendedName>
</protein>
<evidence type="ECO:0000256" key="1">
    <source>
        <dbReference type="ARBA" id="ARBA00004741"/>
    </source>
</evidence>
<dbReference type="PROSITE" id="PS51171">
    <property type="entry name" value="PREPHENATE_DEHYDR_3"/>
    <property type="match status" value="1"/>
</dbReference>
<evidence type="ECO:0000313" key="12">
    <source>
        <dbReference type="Proteomes" id="UP001283341"/>
    </source>
</evidence>
<evidence type="ECO:0000259" key="9">
    <source>
        <dbReference type="PROSITE" id="PS51171"/>
    </source>
</evidence>
<evidence type="ECO:0000259" key="10">
    <source>
        <dbReference type="PROSITE" id="PS51671"/>
    </source>
</evidence>
<dbReference type="CDD" id="cd13532">
    <property type="entry name" value="PBP2_PDT_like"/>
    <property type="match status" value="1"/>
</dbReference>
<feature type="domain" description="Prephenate dehydratase" evidence="9">
    <location>
        <begin position="12"/>
        <end position="236"/>
    </location>
</feature>
<dbReference type="GO" id="GO:0005737">
    <property type="term" value="C:cytoplasm"/>
    <property type="evidence" value="ECO:0007669"/>
    <property type="project" value="TreeGrafter"/>
</dbReference>
<dbReference type="GO" id="GO:0004664">
    <property type="term" value="F:prephenate dehydratase activity"/>
    <property type="evidence" value="ECO:0007669"/>
    <property type="project" value="UniProtKB-EC"/>
</dbReference>
<dbReference type="PIRSF" id="PIRSF001500">
    <property type="entry name" value="Chor_mut_pdt_Ppr"/>
    <property type="match status" value="1"/>
</dbReference>
<dbReference type="InterPro" id="IPR045865">
    <property type="entry name" value="ACT-like_dom_sf"/>
</dbReference>
<reference evidence="11" key="2">
    <citation type="submission" date="2023-06" db="EMBL/GenBank/DDBJ databases">
        <authorList>
            <consortium name="Lawrence Berkeley National Laboratory"/>
            <person name="Haridas S."/>
            <person name="Hensen N."/>
            <person name="Bonometti L."/>
            <person name="Westerberg I."/>
            <person name="Brannstrom I.O."/>
            <person name="Guillou S."/>
            <person name="Cros-Aarteil S."/>
            <person name="Calhoun S."/>
            <person name="Kuo A."/>
            <person name="Mondo S."/>
            <person name="Pangilinan J."/>
            <person name="Riley R."/>
            <person name="Labutti K."/>
            <person name="Andreopoulos B."/>
            <person name="Lipzen A."/>
            <person name="Chen C."/>
            <person name="Yanf M."/>
            <person name="Daum C."/>
            <person name="Ng V."/>
            <person name="Clum A."/>
            <person name="Steindorff A."/>
            <person name="Ohm R."/>
            <person name="Martin F."/>
            <person name="Silar P."/>
            <person name="Natvig D."/>
            <person name="Lalanne C."/>
            <person name="Gautier V."/>
            <person name="Ament-Velasquez S.L."/>
            <person name="Kruys A."/>
            <person name="Hutchinson M.I."/>
            <person name="Powell A.J."/>
            <person name="Barry K."/>
            <person name="Miller A.N."/>
            <person name="Grigoriev I.V."/>
            <person name="Debuchy R."/>
            <person name="Gladieux P."/>
            <person name="Thoren M.H."/>
            <person name="Johannesson H."/>
        </authorList>
    </citation>
    <scope>NUCLEOTIDE SEQUENCE</scope>
    <source>
        <strain evidence="11">CBS 118394</strain>
    </source>
</reference>
<evidence type="ECO:0000256" key="5">
    <source>
        <dbReference type="ARBA" id="ARBA00023222"/>
    </source>
</evidence>
<dbReference type="Gene3D" id="3.40.190.10">
    <property type="entry name" value="Periplasmic binding protein-like II"/>
    <property type="match status" value="2"/>
</dbReference>
<comment type="caution">
    <text evidence="11">The sequence shown here is derived from an EMBL/GenBank/DDBJ whole genome shotgun (WGS) entry which is preliminary data.</text>
</comment>
<keyword evidence="4" id="KW-0057">Aromatic amino acid biosynthesis</keyword>
<proteinExistence type="predicted"/>
<keyword evidence="3" id="KW-0028">Amino-acid biosynthesis</keyword>
<evidence type="ECO:0000313" key="11">
    <source>
        <dbReference type="EMBL" id="KAK3313547.1"/>
    </source>
</evidence>
<dbReference type="Pfam" id="PF00800">
    <property type="entry name" value="PDT"/>
    <property type="match status" value="2"/>
</dbReference>
<evidence type="ECO:0000256" key="4">
    <source>
        <dbReference type="ARBA" id="ARBA00023141"/>
    </source>
</evidence>
<name>A0AAE0LZK1_9PEZI</name>
<dbReference type="SUPFAM" id="SSF53850">
    <property type="entry name" value="Periplasmic binding protein-like II"/>
    <property type="match status" value="2"/>
</dbReference>
<evidence type="ECO:0000256" key="8">
    <source>
        <dbReference type="SAM" id="MobiDB-lite"/>
    </source>
</evidence>
<sequence>MAGTSTTAAAKTVAFLGPPSSYTHQTTKRTFSESEWELKPTVTIRDVFDAVQAGAAAFGVVPFENSTHGVVTFTLDCLADRGDSQRYADLAVCGEAYLDVHHFLLGRFPSSSAASTEDVDGGNGKGDGTSTPTKGNPVPIPPRAKPLVSLKHIQRVYSHPQAFGQSGAFLRTYLKGVDLVDVTSTSKAAELAAADETGTSAAIAGEISAELKGLDVLARSIEDREDNTTRFFVTKKLDQDGSGPDFDGIRLGGEEQDERGEEGYQGAKYKSLVSFTVPHRTPGALADVLDCFRRGKLNLTSINSLPSLIEPFQYMFFVEFEGCRFDDPDGRVKGVMEDVGRVAQGWKWLGSWRNQRRALAGKVISGERNTLS</sequence>
<dbReference type="Gene3D" id="3.30.70.260">
    <property type="match status" value="1"/>
</dbReference>
<keyword evidence="5" id="KW-0584">Phenylalanine biosynthesis</keyword>
<dbReference type="AlphaFoldDB" id="A0AAE0LZK1"/>
<dbReference type="InterPro" id="IPR008242">
    <property type="entry name" value="Chor_mutase/pphenate_deHydtase"/>
</dbReference>
<dbReference type="PROSITE" id="PS51671">
    <property type="entry name" value="ACT"/>
    <property type="match status" value="1"/>
</dbReference>
<dbReference type="FunFam" id="3.40.190.10:FF:000034">
    <property type="entry name" value="Chorismate mutase/prephenate dehydratase"/>
    <property type="match status" value="1"/>
</dbReference>
<dbReference type="EC" id="4.2.1.51" evidence="2"/>
<dbReference type="FunFam" id="3.30.70.260:FF:000066">
    <property type="entry name" value="Chorismate mutase/prephenate dehydratase"/>
    <property type="match status" value="1"/>
</dbReference>
<evidence type="ECO:0000256" key="2">
    <source>
        <dbReference type="ARBA" id="ARBA00013147"/>
    </source>
</evidence>
<dbReference type="PANTHER" id="PTHR21022">
    <property type="entry name" value="PREPHENATE DEHYDRATASE P PROTEIN"/>
    <property type="match status" value="1"/>
</dbReference>
<evidence type="ECO:0000256" key="6">
    <source>
        <dbReference type="ARBA" id="ARBA00023239"/>
    </source>
</evidence>
<gene>
    <name evidence="11" type="ORF">B0H66DRAFT_355554</name>
</gene>
<dbReference type="InterPro" id="IPR002912">
    <property type="entry name" value="ACT_dom"/>
</dbReference>
<keyword evidence="12" id="KW-1185">Reference proteome</keyword>
<keyword evidence="6" id="KW-0456">Lyase</keyword>
<dbReference type="Proteomes" id="UP001283341">
    <property type="component" value="Unassembled WGS sequence"/>
</dbReference>
<comment type="catalytic activity">
    <reaction evidence="7">
        <text>prephenate + H(+) = 3-phenylpyruvate + CO2 + H2O</text>
        <dbReference type="Rhea" id="RHEA:21648"/>
        <dbReference type="ChEBI" id="CHEBI:15377"/>
        <dbReference type="ChEBI" id="CHEBI:15378"/>
        <dbReference type="ChEBI" id="CHEBI:16526"/>
        <dbReference type="ChEBI" id="CHEBI:18005"/>
        <dbReference type="ChEBI" id="CHEBI:29934"/>
        <dbReference type="EC" id="4.2.1.51"/>
    </reaction>
</comment>
<feature type="domain" description="ACT" evidence="10">
    <location>
        <begin position="273"/>
        <end position="351"/>
    </location>
</feature>